<dbReference type="InterPro" id="IPR013577">
    <property type="entry name" value="LLGL2"/>
</dbReference>
<comment type="caution">
    <text evidence="4">The sequence shown here is derived from an EMBL/GenBank/DDBJ whole genome shotgun (WGS) entry which is preliminary data.</text>
</comment>
<evidence type="ECO:0000313" key="5">
    <source>
        <dbReference type="Proteomes" id="UP001476798"/>
    </source>
</evidence>
<dbReference type="PRINTS" id="PR00962">
    <property type="entry name" value="LETHAL2GIANT"/>
</dbReference>
<evidence type="ECO:0000256" key="2">
    <source>
        <dbReference type="ARBA" id="ARBA00022737"/>
    </source>
</evidence>
<keyword evidence="2" id="KW-0677">Repeat</keyword>
<dbReference type="EMBL" id="JAHRIO010012612">
    <property type="protein sequence ID" value="MEQ2162835.1"/>
    <property type="molecule type" value="Genomic_DNA"/>
</dbReference>
<evidence type="ECO:0000313" key="4">
    <source>
        <dbReference type="EMBL" id="MEQ2162835.1"/>
    </source>
</evidence>
<dbReference type="InterPro" id="IPR000664">
    <property type="entry name" value="Lethal2_giant"/>
</dbReference>
<dbReference type="Proteomes" id="UP001476798">
    <property type="component" value="Unassembled WGS sequence"/>
</dbReference>
<proteinExistence type="predicted"/>
<dbReference type="Pfam" id="PF08366">
    <property type="entry name" value="LLGL"/>
    <property type="match status" value="1"/>
</dbReference>
<evidence type="ECO:0000259" key="3">
    <source>
        <dbReference type="Pfam" id="PF08366"/>
    </source>
</evidence>
<reference evidence="4 5" key="1">
    <citation type="submission" date="2021-06" db="EMBL/GenBank/DDBJ databases">
        <authorList>
            <person name="Palmer J.M."/>
        </authorList>
    </citation>
    <scope>NUCLEOTIDE SEQUENCE [LARGE SCALE GENOMIC DNA]</scope>
    <source>
        <strain evidence="4 5">GA_2019</strain>
        <tissue evidence="4">Muscle</tissue>
    </source>
</reference>
<sequence length="127" mass="14269">DPFIIFSGGLSYDTVGRRPCLTVMHGKSVAVLEMDYPIVDFLTLCETPYPNDFQEPYAVVVLLEKDLVVIDLAQNGYPIFENPYPLTIHESPVTCCEYFADCPVDLIPALYSVGSRQKRQGYSKKVL</sequence>
<evidence type="ECO:0000256" key="1">
    <source>
        <dbReference type="ARBA" id="ARBA00022574"/>
    </source>
</evidence>
<name>A0ABV0MUP6_9TELE</name>
<feature type="domain" description="Lethal giant larvae homologue 2" evidence="3">
    <location>
        <begin position="2"/>
        <end position="78"/>
    </location>
</feature>
<gene>
    <name evidence="4" type="primary">STXBP5_3</name>
    <name evidence="4" type="ORF">GOODEAATRI_023959</name>
</gene>
<feature type="non-terminal residue" evidence="4">
    <location>
        <position position="1"/>
    </location>
</feature>
<keyword evidence="5" id="KW-1185">Reference proteome</keyword>
<accession>A0ABV0MUP6</accession>
<dbReference type="PANTHER" id="PTHR10241:SF22">
    <property type="entry name" value="SYNTAXIN-BINDING PROTEIN 5"/>
    <property type="match status" value="1"/>
</dbReference>
<keyword evidence="1" id="KW-0853">WD repeat</keyword>
<dbReference type="PANTHER" id="PTHR10241">
    <property type="entry name" value="LETHAL 2 GIANT LARVAE PROTEIN"/>
    <property type="match status" value="1"/>
</dbReference>
<protein>
    <submittedName>
        <fullName evidence="4">Syntaxin-binding protein 5</fullName>
    </submittedName>
</protein>
<organism evidence="4 5">
    <name type="scientific">Goodea atripinnis</name>
    <dbReference type="NCBI Taxonomy" id="208336"/>
    <lineage>
        <taxon>Eukaryota</taxon>
        <taxon>Metazoa</taxon>
        <taxon>Chordata</taxon>
        <taxon>Craniata</taxon>
        <taxon>Vertebrata</taxon>
        <taxon>Euteleostomi</taxon>
        <taxon>Actinopterygii</taxon>
        <taxon>Neopterygii</taxon>
        <taxon>Teleostei</taxon>
        <taxon>Neoteleostei</taxon>
        <taxon>Acanthomorphata</taxon>
        <taxon>Ovalentaria</taxon>
        <taxon>Atherinomorphae</taxon>
        <taxon>Cyprinodontiformes</taxon>
        <taxon>Goodeidae</taxon>
        <taxon>Goodea</taxon>
    </lineage>
</organism>